<evidence type="ECO:0000313" key="1">
    <source>
        <dbReference type="EMBL" id="RRT49211.1"/>
    </source>
</evidence>
<reference evidence="1 2" key="1">
    <citation type="journal article" date="2014" name="Agronomy (Basel)">
        <title>A Draft Genome Sequence for Ensete ventricosum, the Drought-Tolerant Tree Against Hunger.</title>
        <authorList>
            <person name="Harrison J."/>
            <person name="Moore K.A."/>
            <person name="Paszkiewicz K."/>
            <person name="Jones T."/>
            <person name="Grant M."/>
            <person name="Ambacheew D."/>
            <person name="Muzemil S."/>
            <person name="Studholme D.J."/>
        </authorList>
    </citation>
    <scope>NUCLEOTIDE SEQUENCE [LARGE SCALE GENOMIC DNA]</scope>
</reference>
<comment type="caution">
    <text evidence="1">The sequence shown here is derived from an EMBL/GenBank/DDBJ whole genome shotgun (WGS) entry which is preliminary data.</text>
</comment>
<protein>
    <submittedName>
        <fullName evidence="1">Uncharacterized protein</fullName>
    </submittedName>
</protein>
<dbReference type="AlphaFoldDB" id="A0A426YBU8"/>
<gene>
    <name evidence="1" type="ORF">B296_00052544</name>
</gene>
<evidence type="ECO:0000313" key="2">
    <source>
        <dbReference type="Proteomes" id="UP000287651"/>
    </source>
</evidence>
<accession>A0A426YBU8</accession>
<organism evidence="1 2">
    <name type="scientific">Ensete ventricosum</name>
    <name type="common">Abyssinian banana</name>
    <name type="synonym">Musa ensete</name>
    <dbReference type="NCBI Taxonomy" id="4639"/>
    <lineage>
        <taxon>Eukaryota</taxon>
        <taxon>Viridiplantae</taxon>
        <taxon>Streptophyta</taxon>
        <taxon>Embryophyta</taxon>
        <taxon>Tracheophyta</taxon>
        <taxon>Spermatophyta</taxon>
        <taxon>Magnoliopsida</taxon>
        <taxon>Liliopsida</taxon>
        <taxon>Zingiberales</taxon>
        <taxon>Musaceae</taxon>
        <taxon>Ensete</taxon>
    </lineage>
</organism>
<name>A0A426YBU8_ENSVE</name>
<sequence length="108" mass="12248">MSLDHITASPNRTHVGCRPNLGKVHLETSAPERSAAHLTADITVDDMTEQVWRGKADATRQPSRHIVENVEHITERETSWLNVRHSRSECRVQAINIDRDVNTLDTFP</sequence>
<dbReference type="Proteomes" id="UP000287651">
    <property type="component" value="Unassembled WGS sequence"/>
</dbReference>
<proteinExistence type="predicted"/>
<dbReference type="EMBL" id="AMZH03013472">
    <property type="protein sequence ID" value="RRT49211.1"/>
    <property type="molecule type" value="Genomic_DNA"/>
</dbReference>